<accession>I6ZFN5</accession>
<evidence type="ECO:0000313" key="2">
    <source>
        <dbReference type="Proteomes" id="UP000009005"/>
    </source>
</evidence>
<sequence length="290" mass="32524">MVRANGTNYFEGAEGGKRVKRNLKEAEGELRLIEKVGDTQSSIKSNDSSRNGLTPKKFFLMGVNVNTKDVEVTGLVSLVKDAHKGINAQCKNNSGPTTIQNGYCDDKVFFKKYENIDQQPGFIATELKNKNDKRVGVLGFDLGLTLTATFGKREITNGGSGPSGSKKLSRSAPIRVRVKEKDQNLYTGQKGSNNRPYVVVHDLKFAKGALKSKWKEVENKGKNFRSLIELGVTKQDKGVISKIPLNNQRQYYLWDPSYTEIKEGRLRTKNGHYLPWNNNAELPYTYKLIK</sequence>
<dbReference type="Proteomes" id="UP000009005">
    <property type="component" value="Chromosome"/>
</dbReference>
<dbReference type="HOGENOM" id="CLU_902621_0_0_14"/>
<keyword evidence="2" id="KW-1185">Reference proteome</keyword>
<proteinExistence type="predicted"/>
<reference evidence="1 2" key="1">
    <citation type="journal article" date="2012" name="J. Bacteriol.">
        <title>Complete genome sequence of Mycoplasma wenyonii strain Massachusetts.</title>
        <authorList>
            <person name="Dos Santos A.P."/>
            <person name="Guimaraes A.M."/>
            <person name="do Nascimento N.C."/>
            <person name="Sanmiguel P.J."/>
            <person name="Messick J.B."/>
        </authorList>
    </citation>
    <scope>NUCLEOTIDE SEQUENCE [LARGE SCALE GENOMIC DNA]</scope>
    <source>
        <strain evidence="1 2">Massachusetts</strain>
    </source>
</reference>
<gene>
    <name evidence="1" type="ordered locus">WEN_03290</name>
</gene>
<dbReference type="AlphaFoldDB" id="I6ZFN5"/>
<evidence type="ECO:0000313" key="1">
    <source>
        <dbReference type="EMBL" id="AFN65437.1"/>
    </source>
</evidence>
<dbReference type="PATRIC" id="fig|1197325.3.peg.710"/>
<dbReference type="RefSeq" id="WP_014850146.1">
    <property type="nucleotide sequence ID" value="NC_018149.1"/>
</dbReference>
<dbReference type="EMBL" id="CP003703">
    <property type="protein sequence ID" value="AFN65437.1"/>
    <property type="molecule type" value="Genomic_DNA"/>
</dbReference>
<dbReference type="KEGG" id="mwe:WEN_03290"/>
<name>I6ZFN5_MYCWM</name>
<organism evidence="1 2">
    <name type="scientific">Mycoplasma wenyonii (strain Massachusetts)</name>
    <name type="common">Eperythrozoon wenyonii</name>
    <dbReference type="NCBI Taxonomy" id="1197325"/>
    <lineage>
        <taxon>Bacteria</taxon>
        <taxon>Bacillati</taxon>
        <taxon>Mycoplasmatota</taxon>
        <taxon>Mollicutes</taxon>
        <taxon>Mycoplasmataceae</taxon>
        <taxon>Mycoplasma</taxon>
    </lineage>
</organism>
<protein>
    <submittedName>
        <fullName evidence="1">Uncharacterized protein</fullName>
    </submittedName>
</protein>